<gene>
    <name evidence="1" type="ORF">ISF6_0689</name>
</gene>
<dbReference type="STRING" id="1547922.ISF6_0689"/>
<sequence length="40" mass="3977">MIINIIAAGKRRRGCRAGWGTMRGVCATAPTGSAAAAATS</sequence>
<proteinExistence type="predicted"/>
<dbReference type="Proteomes" id="UP000037660">
    <property type="component" value="Unassembled WGS sequence"/>
</dbReference>
<protein>
    <submittedName>
        <fullName evidence="1">Uncharacterized protein</fullName>
    </submittedName>
</protein>
<dbReference type="AlphaFoldDB" id="A0A0K8NXL3"/>
<name>A0A0K8NXL3_PISS1</name>
<organism evidence="1 2">
    <name type="scientific">Piscinibacter sakaiensis</name>
    <name type="common">Ideonella sakaiensis</name>
    <dbReference type="NCBI Taxonomy" id="1547922"/>
    <lineage>
        <taxon>Bacteria</taxon>
        <taxon>Pseudomonadati</taxon>
        <taxon>Pseudomonadota</taxon>
        <taxon>Betaproteobacteria</taxon>
        <taxon>Burkholderiales</taxon>
        <taxon>Sphaerotilaceae</taxon>
        <taxon>Piscinibacter</taxon>
    </lineage>
</organism>
<keyword evidence="2" id="KW-1185">Reference proteome</keyword>
<evidence type="ECO:0000313" key="1">
    <source>
        <dbReference type="EMBL" id="GAP35118.1"/>
    </source>
</evidence>
<accession>A0A0K8NXL3</accession>
<evidence type="ECO:0000313" key="2">
    <source>
        <dbReference type="Proteomes" id="UP000037660"/>
    </source>
</evidence>
<reference evidence="2" key="1">
    <citation type="submission" date="2015-07" db="EMBL/GenBank/DDBJ databases">
        <title>Discovery of a poly(ethylene terephthalate assimilation.</title>
        <authorList>
            <person name="Yoshida S."/>
            <person name="Hiraga K."/>
            <person name="Takehana T."/>
            <person name="Taniguchi I."/>
            <person name="Yamaji H."/>
            <person name="Maeda Y."/>
            <person name="Toyohara K."/>
            <person name="Miyamoto K."/>
            <person name="Kimura Y."/>
            <person name="Oda K."/>
        </authorList>
    </citation>
    <scope>NUCLEOTIDE SEQUENCE [LARGE SCALE GENOMIC DNA]</scope>
    <source>
        <strain evidence="2">NBRC 110686 / TISTR 2288 / 201-F6</strain>
    </source>
</reference>
<comment type="caution">
    <text evidence="1">The sequence shown here is derived from an EMBL/GenBank/DDBJ whole genome shotgun (WGS) entry which is preliminary data.</text>
</comment>
<reference evidence="1 2" key="2">
    <citation type="journal article" date="2016" name="Science">
        <title>A bacterium that degrades and assimilates poly(ethylene terephthalate).</title>
        <authorList>
            <person name="Yoshida S."/>
            <person name="Hiraga K."/>
            <person name="Takehana T."/>
            <person name="Taniguchi I."/>
            <person name="Yamaji H."/>
            <person name="Maeda Y."/>
            <person name="Toyohara K."/>
            <person name="Miyamoto K."/>
            <person name="Kimura Y."/>
            <person name="Oda K."/>
        </authorList>
    </citation>
    <scope>NUCLEOTIDE SEQUENCE [LARGE SCALE GENOMIC DNA]</scope>
    <source>
        <strain evidence="2">NBRC 110686 / TISTR 2288 / 201-F6</strain>
    </source>
</reference>
<dbReference type="EMBL" id="BBYR01000014">
    <property type="protein sequence ID" value="GAP35118.1"/>
    <property type="molecule type" value="Genomic_DNA"/>
</dbReference>